<feature type="transmembrane region" description="Helical" evidence="1">
    <location>
        <begin position="45"/>
        <end position="64"/>
    </location>
</feature>
<evidence type="ECO:0000313" key="3">
    <source>
        <dbReference type="Proteomes" id="UP000789423"/>
    </source>
</evidence>
<protein>
    <recommendedName>
        <fullName evidence="4">TIGR04086 family membrane protein</fullName>
    </recommendedName>
</protein>
<feature type="transmembrane region" description="Helical" evidence="1">
    <location>
        <begin position="103"/>
        <end position="123"/>
    </location>
</feature>
<feature type="transmembrane region" description="Helical" evidence="1">
    <location>
        <begin position="7"/>
        <end position="33"/>
    </location>
</feature>
<dbReference type="EMBL" id="CAKJTI010000007">
    <property type="protein sequence ID" value="CAG9612632.1"/>
    <property type="molecule type" value="Genomic_DNA"/>
</dbReference>
<dbReference type="RefSeq" id="WP_098308013.1">
    <property type="nucleotide sequence ID" value="NZ_CAKJTI010000007.1"/>
</dbReference>
<proteinExistence type="predicted"/>
<evidence type="ECO:0008006" key="4">
    <source>
        <dbReference type="Google" id="ProtNLM"/>
    </source>
</evidence>
<dbReference type="Pfam" id="PF12670">
    <property type="entry name" value="DUF3792"/>
    <property type="match status" value="1"/>
</dbReference>
<dbReference type="InterPro" id="IPR023804">
    <property type="entry name" value="DUF3792_TM"/>
</dbReference>
<keyword evidence="1" id="KW-0472">Membrane</keyword>
<keyword evidence="1" id="KW-0812">Transmembrane</keyword>
<keyword evidence="1" id="KW-1133">Transmembrane helix</keyword>
<gene>
    <name evidence="2" type="ORF">BACCIP111899_01809</name>
</gene>
<evidence type="ECO:0000313" key="2">
    <source>
        <dbReference type="EMBL" id="CAG9612632.1"/>
    </source>
</evidence>
<dbReference type="Proteomes" id="UP000789423">
    <property type="component" value="Unassembled WGS sequence"/>
</dbReference>
<feature type="transmembrane region" description="Helical" evidence="1">
    <location>
        <begin position="71"/>
        <end position="91"/>
    </location>
</feature>
<organism evidence="2 3">
    <name type="scientific">Bacillus rhizoplanae</name>
    <dbReference type="NCBI Taxonomy" id="2880966"/>
    <lineage>
        <taxon>Bacteria</taxon>
        <taxon>Bacillati</taxon>
        <taxon>Bacillota</taxon>
        <taxon>Bacilli</taxon>
        <taxon>Bacillales</taxon>
        <taxon>Bacillaceae</taxon>
        <taxon>Bacillus</taxon>
    </lineage>
</organism>
<name>A0ABM8YAB3_9BACI</name>
<dbReference type="PROSITE" id="PS51257">
    <property type="entry name" value="PROKAR_LIPOPROTEIN"/>
    <property type="match status" value="1"/>
</dbReference>
<accession>A0ABM8YAB3</accession>
<keyword evidence="3" id="KW-1185">Reference proteome</keyword>
<evidence type="ECO:0000256" key="1">
    <source>
        <dbReference type="SAM" id="Phobius"/>
    </source>
</evidence>
<comment type="caution">
    <text evidence="2">The sequence shown here is derived from an EMBL/GenBank/DDBJ whole genome shotgun (WGS) entry which is preliminary data.</text>
</comment>
<reference evidence="2 3" key="1">
    <citation type="submission" date="2021-10" db="EMBL/GenBank/DDBJ databases">
        <authorList>
            <person name="Criscuolo A."/>
        </authorList>
    </citation>
    <scope>NUCLEOTIDE SEQUENCE [LARGE SCALE GENOMIC DNA]</scope>
    <source>
        <strain evidence="3">CIP 111899</strain>
    </source>
</reference>
<sequence>MDGTKKLSIAVGFGIVTLLIFACLASIIIALLLKFTNINEGTLSIALFVLAIVSTIIAGFVAGVKAQGKGWFVGGSTGVVFAILVFLVNYLGFSSALSKVQLLYQLVIIAASTIGGILGVNIGKRTTY</sequence>
<dbReference type="NCBIfam" id="TIGR04086">
    <property type="entry name" value="TIGR04086_membr"/>
    <property type="match status" value="1"/>
</dbReference>